<evidence type="ECO:0000313" key="2">
    <source>
        <dbReference type="EMBL" id="CAB4174669.1"/>
    </source>
</evidence>
<feature type="domain" description="RNA polymerase sigma-70 region 2" evidence="1">
    <location>
        <begin position="54"/>
        <end position="120"/>
    </location>
</feature>
<dbReference type="InterPro" id="IPR013324">
    <property type="entry name" value="RNA_pol_sigma_r3/r4-like"/>
</dbReference>
<sequence length="294" mass="33674">MRQLKISTDRLTRRTENTSRYFTEVERKKILSSDEEVRIGRLAQEGDENAIHVLIQANLRFVISVAKQYSNAKVPLDDLICQGNIGLCDAARSFDPSRGFKFISYAVWHIRKEILSYLNSDYRVVRVPQNVLNDLTKIRRIDESLLQHQGRPGTPEELEVELEKIGKPMTVDHIKKIAFADALGIPLESNDPDQPTAPIDWLHNEYTASSIVDTLDLDEVVKIALSRLTIIQQDIVVRRLGIGGIIPENFSTISERYDRTPEWARALYTKSLRIMKSKLNRANLTQDKILNHEI</sequence>
<evidence type="ECO:0000259" key="1">
    <source>
        <dbReference type="Pfam" id="PF04542"/>
    </source>
</evidence>
<dbReference type="Pfam" id="PF04542">
    <property type="entry name" value="Sigma70_r2"/>
    <property type="match status" value="1"/>
</dbReference>
<proteinExistence type="predicted"/>
<dbReference type="EMBL" id="LR796916">
    <property type="protein sequence ID" value="CAB4174669.1"/>
    <property type="molecule type" value="Genomic_DNA"/>
</dbReference>
<dbReference type="GO" id="GO:0003700">
    <property type="term" value="F:DNA-binding transcription factor activity"/>
    <property type="evidence" value="ECO:0007669"/>
    <property type="project" value="InterPro"/>
</dbReference>
<dbReference type="InterPro" id="IPR014284">
    <property type="entry name" value="RNA_pol_sigma-70_dom"/>
</dbReference>
<dbReference type="InterPro" id="IPR013325">
    <property type="entry name" value="RNA_pol_sigma_r2"/>
</dbReference>
<organism evidence="2">
    <name type="scientific">uncultured Caudovirales phage</name>
    <dbReference type="NCBI Taxonomy" id="2100421"/>
    <lineage>
        <taxon>Viruses</taxon>
        <taxon>Duplodnaviria</taxon>
        <taxon>Heunggongvirae</taxon>
        <taxon>Uroviricota</taxon>
        <taxon>Caudoviricetes</taxon>
        <taxon>Peduoviridae</taxon>
        <taxon>Maltschvirus</taxon>
        <taxon>Maltschvirus maltsch</taxon>
    </lineage>
</organism>
<accession>A0A6J5PS16</accession>
<dbReference type="NCBIfam" id="TIGR02937">
    <property type="entry name" value="sigma70-ECF"/>
    <property type="match status" value="1"/>
</dbReference>
<keyword evidence="2" id="KW-0240">DNA-directed RNA polymerase</keyword>
<dbReference type="EMBL" id="LR797195">
    <property type="protein sequence ID" value="CAB4193150.1"/>
    <property type="molecule type" value="Genomic_DNA"/>
</dbReference>
<keyword evidence="2" id="KW-0804">Transcription</keyword>
<dbReference type="GO" id="GO:0006352">
    <property type="term" value="P:DNA-templated transcription initiation"/>
    <property type="evidence" value="ECO:0007669"/>
    <property type="project" value="InterPro"/>
</dbReference>
<evidence type="ECO:0000313" key="3">
    <source>
        <dbReference type="EMBL" id="CAB4193150.1"/>
    </source>
</evidence>
<name>A0A6J5PS16_9CAUD</name>
<dbReference type="Gene3D" id="1.10.601.10">
    <property type="entry name" value="RNA Polymerase Primary Sigma Factor"/>
    <property type="match status" value="1"/>
</dbReference>
<dbReference type="Gene3D" id="1.10.10.10">
    <property type="entry name" value="Winged helix-like DNA-binding domain superfamily/Winged helix DNA-binding domain"/>
    <property type="match status" value="1"/>
</dbReference>
<dbReference type="InterPro" id="IPR036388">
    <property type="entry name" value="WH-like_DNA-bd_sf"/>
</dbReference>
<dbReference type="SUPFAM" id="SSF88946">
    <property type="entry name" value="Sigma2 domain of RNA polymerase sigma factors"/>
    <property type="match status" value="1"/>
</dbReference>
<dbReference type="SUPFAM" id="SSF88659">
    <property type="entry name" value="Sigma3 and sigma4 domains of RNA polymerase sigma factors"/>
    <property type="match status" value="1"/>
</dbReference>
<dbReference type="GO" id="GO:0000428">
    <property type="term" value="C:DNA-directed RNA polymerase complex"/>
    <property type="evidence" value="ECO:0007669"/>
    <property type="project" value="UniProtKB-KW"/>
</dbReference>
<dbReference type="PANTHER" id="PTHR30603">
    <property type="entry name" value="RNA POLYMERASE SIGMA FACTOR RPO"/>
    <property type="match status" value="1"/>
</dbReference>
<dbReference type="InterPro" id="IPR050239">
    <property type="entry name" value="Sigma-70_RNA_pol_init_factors"/>
</dbReference>
<gene>
    <name evidence="3" type="ORF">UFOVP1247_28</name>
    <name evidence="2" type="ORF">UFOVP970_68</name>
</gene>
<dbReference type="PANTHER" id="PTHR30603:SF47">
    <property type="entry name" value="RNA POLYMERASE SIGMA FACTOR SIGD, CHLOROPLASTIC"/>
    <property type="match status" value="1"/>
</dbReference>
<dbReference type="InterPro" id="IPR007627">
    <property type="entry name" value="RNA_pol_sigma70_r2"/>
</dbReference>
<protein>
    <submittedName>
        <fullName evidence="2">RpoD DNA-directed RNA polymerase, sigma subunit (Sigma70/sigma32)</fullName>
    </submittedName>
</protein>
<reference evidence="2" key="1">
    <citation type="submission" date="2020-05" db="EMBL/GenBank/DDBJ databases">
        <authorList>
            <person name="Chiriac C."/>
            <person name="Salcher M."/>
            <person name="Ghai R."/>
            <person name="Kavagutti S V."/>
        </authorList>
    </citation>
    <scope>NUCLEOTIDE SEQUENCE</scope>
</reference>